<keyword evidence="5" id="KW-0344">Guanine-nucleotide releasing factor</keyword>
<dbReference type="InterPro" id="IPR056372">
    <property type="entry name" value="TPR_DOCK"/>
</dbReference>
<dbReference type="GO" id="GO:0005737">
    <property type="term" value="C:cytoplasm"/>
    <property type="evidence" value="ECO:0007669"/>
    <property type="project" value="UniProtKB-SubCell"/>
</dbReference>
<gene>
    <name evidence="12" type="ORF">HCN44_004406</name>
</gene>
<sequence length="1920" mass="219726">MWTTTKTTKYGVAVYNWRGETRYGLPLEIGETLQILEECGGWYRGFSTKNRAVKGIFPSSYIYLKPCKIENEGLFESVIPLEDPVVREVTLVLREWGGIWKRLFVERETYKFNTLRKVMRELLEWRRQLLAGTLTSDQTRELKLRIINKVDWGNRKLGLDLVPRQDAHMVDPDDMSVVELYHVHVQSAENSQGASGRGTIRRKEHKKVLTHHLYFCMRDFGHSVGEDSEIYFSLWDTKRGEYLSERFLVKISKEGFSNYVEKLHSNCTIFTDLGNADLNRDLYIVAHVMRCGKMLYSDSGKNKTSNIVYKRPHGVGVLSLAEATQDHEELELTFKVYQGEEKEFHLLHEQIIKNNKCTPLSGQPNYGIVVSLKVLHGELNQVREENPLIFKNVCLTKKLGFSDVIMPGDVRNDLYLRIERGDFEKGGKSTGKNIEVTMLILDADGKPLEGCLFGAAGVDGSSEYQSIIIYHHNNPNWAETVRLAVPIDKFYGSHVRFEFRHCSTREKNDKKLFNFAFVRLMEPDGGATIQDGSHELYIYKCEERSKLDSLGYLSLPSNSREQNYCGITPAPFTRSPKESIHITTLLCSTKLTQNVDLLSLLQWKEHPEKISEALGRVLRLDGEELVKFLQDILDALFSMFHTEDGNSTAHSGLVFQVLVSIFSLLEDTKFEHFKPVIDAYISGHFAAALVYKGLLSSVQHCADWVTAAEKQEPIMKCFRSLEYIFKFIIQSRLLFARATAGQYEDSFKRDLYSVFIALNKMLTLPYEMVLMSQVALLLSISDVFEQLTAVLPTLEVVKLTCSMLDSVPRDPPPQLMQAKLVAIQKLVTSKLFQDDESRNLLLITICRNIRIHLARREELRSCTDILGDILSFLYKKGHEDNKVNNCIHHDIQIICLSILDVLIQSIIIIVNSNGPVIGCLVACLIGLLQQLDDDHYICLWDELTHGGSNERKTLKDFLLRVFLVLQDLVRQEIFPPDWLVMRMQANNIILKSLEQFAQPLASKFLHNNFDSQLWSTYFNLAVAYLTQPSLQLEHFSEVKREKIVEKYSDMRVLMGFQILSMWSNLGDKKLEFIPVMVGPFLEVTLVPESELRKATLHIFFDMMECEQRARGSFKSVESELIDKLDILISENKGDDEYRQLFNTMEHLSAVLLDRVQSEDPTWKDSGTAFITSVTRLLERLLDYRSVIQGDENRDKRMSCTVNLLNFYKNEFNRKEMYLRYIYKLHDLHLAAENYTEAGFTMKLYADQLSWDSIILPEDHVHPSQTEWQRKEVLYHQIIDYFDRGKCWEKGIPLAKELALLYESRLYDYAKLSHILKMQAKFLDNILTQLRPEPEYFRVGFYGLSFPLFVRNKLFIYRGLEYERISAFTQRLQTEFPSAQILMKNSPPDETIISSEGQYIQICNVKPIPEEGSLGCSSTEVPDRVVAFYLVNDVRKFTFDRPIHRGPVDRENEFKSLWIERTTLTTESKLPGILRWFEVIEKRSEMLAPVQYACETMQNLEIELRKLILQYTAEPHRNINPFSMRLQGITDANVLGGITKYQEAFLTPEFSRQYPDMIVHVNKLKNLIFDQISILESGLRLHGQIAPPGVQPLHKRLVESFTLLKESLGPLARQRIVNQDSIINSPLPPLPINDKQRPATLDTTIGLRNLHIDAYDLNEDEGFYMRVDGAPPVPPPIPQREVRPRSVGYGSTPPRPTHQRTLSKPLSPKLPLRHSLPTPTETDNSQTNIRSSWGEIGNEQAPPLPPRGCTPDKRESSGSNSIAPPAPPKRLVHKKHTEWSIDNDTDIINDTNDLRDSGISTTSITDIHSQLTTLNNLSYEEFEPRLRCTDNMNISPPSVISTLSISTTSFTTTTTFQGSSTILNHESNPPPIPPKANQDIPSAPSTLERGSSRINVTAQAENYSVPKLQILSAATDTESTV</sequence>
<evidence type="ECO:0000259" key="10">
    <source>
        <dbReference type="PROSITE" id="PS51650"/>
    </source>
</evidence>
<dbReference type="Pfam" id="PF06920">
    <property type="entry name" value="DHR-2_Lobe_A"/>
    <property type="match status" value="1"/>
</dbReference>
<comment type="caution">
    <text evidence="12">The sequence shown here is derived from an EMBL/GenBank/DDBJ whole genome shotgun (WGS) entry which is preliminary data.</text>
</comment>
<protein>
    <recommendedName>
        <fullName evidence="14">Dedicator of cytokinesis protein 3</fullName>
    </recommendedName>
</protein>
<dbReference type="PROSITE" id="PS51651">
    <property type="entry name" value="DOCKER"/>
    <property type="match status" value="1"/>
</dbReference>
<dbReference type="GO" id="GO:0007264">
    <property type="term" value="P:small GTPase-mediated signal transduction"/>
    <property type="evidence" value="ECO:0007669"/>
    <property type="project" value="InterPro"/>
</dbReference>
<dbReference type="InterPro" id="IPR046770">
    <property type="entry name" value="DOCKER_Lobe_B"/>
</dbReference>
<accession>A0A835CSF0</accession>
<proteinExistence type="inferred from homology"/>
<evidence type="ECO:0000256" key="7">
    <source>
        <dbReference type="PROSITE-ProRule" id="PRU00983"/>
    </source>
</evidence>
<dbReference type="Gene3D" id="1.25.40.410">
    <property type="match status" value="1"/>
</dbReference>
<evidence type="ECO:0000259" key="9">
    <source>
        <dbReference type="PROSITE" id="PS50002"/>
    </source>
</evidence>
<dbReference type="GO" id="GO:0005085">
    <property type="term" value="F:guanyl-nucleotide exchange factor activity"/>
    <property type="evidence" value="ECO:0007669"/>
    <property type="project" value="UniProtKB-KW"/>
</dbReference>
<dbReference type="FunFam" id="1.25.40.410:FF:000003">
    <property type="entry name" value="Dedicator of cytokinesis protein 4"/>
    <property type="match status" value="1"/>
</dbReference>
<evidence type="ECO:0000256" key="6">
    <source>
        <dbReference type="PROSITE-ProRule" id="PRU00192"/>
    </source>
</evidence>
<evidence type="ECO:0000256" key="8">
    <source>
        <dbReference type="SAM" id="MobiDB-lite"/>
    </source>
</evidence>
<organism evidence="12 13">
    <name type="scientific">Aphidius gifuensis</name>
    <name type="common">Parasitoid wasp</name>
    <dbReference type="NCBI Taxonomy" id="684658"/>
    <lineage>
        <taxon>Eukaryota</taxon>
        <taxon>Metazoa</taxon>
        <taxon>Ecdysozoa</taxon>
        <taxon>Arthropoda</taxon>
        <taxon>Hexapoda</taxon>
        <taxon>Insecta</taxon>
        <taxon>Pterygota</taxon>
        <taxon>Neoptera</taxon>
        <taxon>Endopterygota</taxon>
        <taxon>Hymenoptera</taxon>
        <taxon>Apocrita</taxon>
        <taxon>Ichneumonoidea</taxon>
        <taxon>Braconidae</taxon>
        <taxon>Aphidiinae</taxon>
        <taxon>Aphidius</taxon>
    </lineage>
</organism>
<evidence type="ECO:0000256" key="3">
    <source>
        <dbReference type="ARBA" id="ARBA00022490"/>
    </source>
</evidence>
<dbReference type="SUPFAM" id="SSF50044">
    <property type="entry name" value="SH3-domain"/>
    <property type="match status" value="1"/>
</dbReference>
<dbReference type="InterPro" id="IPR032376">
    <property type="entry name" value="DOCK_N"/>
</dbReference>
<evidence type="ECO:0000256" key="4">
    <source>
        <dbReference type="ARBA" id="ARBA00022553"/>
    </source>
</evidence>
<dbReference type="OrthoDB" id="18896at2759"/>
<dbReference type="InterPro" id="IPR035892">
    <property type="entry name" value="C2_domain_sf"/>
</dbReference>
<dbReference type="Gene3D" id="1.20.1270.350">
    <property type="entry name" value="Dedicator of cytokinesis N-terminal subdomain"/>
    <property type="match status" value="1"/>
</dbReference>
<dbReference type="CDD" id="cd11872">
    <property type="entry name" value="SH3_DOCK_AB"/>
    <property type="match status" value="1"/>
</dbReference>
<feature type="domain" description="SH3" evidence="9">
    <location>
        <begin position="6"/>
        <end position="67"/>
    </location>
</feature>
<dbReference type="PROSITE" id="PS51650">
    <property type="entry name" value="C2_DOCK"/>
    <property type="match status" value="1"/>
</dbReference>
<dbReference type="InterPro" id="IPR036028">
    <property type="entry name" value="SH3-like_dom_sf"/>
</dbReference>
<feature type="compositionally biased region" description="Low complexity" evidence="8">
    <location>
        <begin position="1701"/>
        <end position="1716"/>
    </location>
</feature>
<dbReference type="Pfam" id="PF20422">
    <property type="entry name" value="DHR-2_Lobe_B"/>
    <property type="match status" value="1"/>
</dbReference>
<dbReference type="Gene3D" id="2.60.40.150">
    <property type="entry name" value="C2 domain"/>
    <property type="match status" value="1"/>
</dbReference>
<dbReference type="Pfam" id="PF14429">
    <property type="entry name" value="DOCK-C2"/>
    <property type="match status" value="1"/>
</dbReference>
<dbReference type="InterPro" id="IPR027007">
    <property type="entry name" value="C2_DOCK-type_domain"/>
</dbReference>
<keyword evidence="13" id="KW-1185">Reference proteome</keyword>
<dbReference type="EMBL" id="JACMRX010000002">
    <property type="protein sequence ID" value="KAF7994934.1"/>
    <property type="molecule type" value="Genomic_DNA"/>
</dbReference>
<dbReference type="InterPro" id="IPR027357">
    <property type="entry name" value="DOCKER_dom"/>
</dbReference>
<evidence type="ECO:0000256" key="5">
    <source>
        <dbReference type="ARBA" id="ARBA00022658"/>
    </source>
</evidence>
<dbReference type="InterPro" id="IPR043162">
    <property type="entry name" value="DOCK_C_lobe_C"/>
</dbReference>
<dbReference type="InterPro" id="IPR046769">
    <property type="entry name" value="DOCKER_Lobe_A"/>
</dbReference>
<feature type="region of interest" description="Disordered" evidence="8">
    <location>
        <begin position="1665"/>
        <end position="1776"/>
    </location>
</feature>
<keyword evidence="3" id="KW-0963">Cytoplasm</keyword>
<dbReference type="Pfam" id="PF20421">
    <property type="entry name" value="DHR-2_Lobe_C"/>
    <property type="match status" value="1"/>
</dbReference>
<evidence type="ECO:0008006" key="14">
    <source>
        <dbReference type="Google" id="ProtNLM"/>
    </source>
</evidence>
<dbReference type="PANTHER" id="PTHR45653:SF12">
    <property type="entry name" value="SPONGE, ISOFORM E"/>
    <property type="match status" value="1"/>
</dbReference>
<dbReference type="SMART" id="SM00326">
    <property type="entry name" value="SH3"/>
    <property type="match status" value="1"/>
</dbReference>
<evidence type="ECO:0000259" key="11">
    <source>
        <dbReference type="PROSITE" id="PS51651"/>
    </source>
</evidence>
<comment type="similarity">
    <text evidence="7">Belongs to the DOCK family.</text>
</comment>
<dbReference type="InterPro" id="IPR042455">
    <property type="entry name" value="DOCK_N_sub1"/>
</dbReference>
<feature type="domain" description="DOCKER" evidence="11">
    <location>
        <begin position="1208"/>
        <end position="1616"/>
    </location>
</feature>
<reference evidence="12 13" key="1">
    <citation type="submission" date="2020-08" db="EMBL/GenBank/DDBJ databases">
        <title>Aphidius gifuensis genome sequencing and assembly.</title>
        <authorList>
            <person name="Du Z."/>
        </authorList>
    </citation>
    <scope>NUCLEOTIDE SEQUENCE [LARGE SCALE GENOMIC DNA]</scope>
    <source>
        <strain evidence="12">YNYX2018</strain>
        <tissue evidence="12">Adults</tissue>
    </source>
</reference>
<dbReference type="PROSITE" id="PS50002">
    <property type="entry name" value="SH3"/>
    <property type="match status" value="1"/>
</dbReference>
<dbReference type="Proteomes" id="UP000639338">
    <property type="component" value="Unassembled WGS sequence"/>
</dbReference>
<feature type="region of interest" description="Disordered" evidence="8">
    <location>
        <begin position="1859"/>
        <end position="1889"/>
    </location>
</feature>
<dbReference type="Gene3D" id="1.20.58.740">
    <property type="match status" value="1"/>
</dbReference>
<dbReference type="InterPro" id="IPR001452">
    <property type="entry name" value="SH3_domain"/>
</dbReference>
<evidence type="ECO:0000313" key="13">
    <source>
        <dbReference type="Proteomes" id="UP000639338"/>
    </source>
</evidence>
<dbReference type="InterPro" id="IPR026791">
    <property type="entry name" value="DOCK"/>
</dbReference>
<feature type="domain" description="C2 DOCK-type" evidence="10">
    <location>
        <begin position="411"/>
        <end position="587"/>
    </location>
</feature>
<keyword evidence="2 6" id="KW-0728">SH3 domain</keyword>
<dbReference type="Pfam" id="PF16172">
    <property type="entry name" value="DOCK_N"/>
    <property type="match status" value="1"/>
</dbReference>
<evidence type="ECO:0000313" key="12">
    <source>
        <dbReference type="EMBL" id="KAF7994934.1"/>
    </source>
</evidence>
<dbReference type="GO" id="GO:0031267">
    <property type="term" value="F:small GTPase binding"/>
    <property type="evidence" value="ECO:0007669"/>
    <property type="project" value="TreeGrafter"/>
</dbReference>
<comment type="subcellular location">
    <subcellularLocation>
        <location evidence="1">Cytoplasm</location>
    </subcellularLocation>
</comment>
<keyword evidence="4" id="KW-0597">Phosphoprotein</keyword>
<dbReference type="Pfam" id="PF23554">
    <property type="entry name" value="TPR_DOCK"/>
    <property type="match status" value="1"/>
</dbReference>
<dbReference type="FunFam" id="2.60.40.150:FF:000045">
    <property type="entry name" value="Dedicator of cytokinesis protein 4"/>
    <property type="match status" value="1"/>
</dbReference>
<dbReference type="InterPro" id="IPR046773">
    <property type="entry name" value="DOCKER_Lobe_C"/>
</dbReference>
<feature type="compositionally biased region" description="Polar residues" evidence="8">
    <location>
        <begin position="1878"/>
        <end position="1889"/>
    </location>
</feature>
<dbReference type="GO" id="GO:0005886">
    <property type="term" value="C:plasma membrane"/>
    <property type="evidence" value="ECO:0007669"/>
    <property type="project" value="TreeGrafter"/>
</dbReference>
<dbReference type="PANTHER" id="PTHR45653">
    <property type="entry name" value="DEDICATOR OF CYTOKINESIS"/>
    <property type="match status" value="1"/>
</dbReference>
<evidence type="ECO:0000256" key="1">
    <source>
        <dbReference type="ARBA" id="ARBA00004496"/>
    </source>
</evidence>
<dbReference type="FunFam" id="1.20.1270.350:FF:000001">
    <property type="entry name" value="dedicator of cytokinesis protein 4"/>
    <property type="match status" value="1"/>
</dbReference>
<name>A0A835CSF0_APHGI</name>
<dbReference type="Gene3D" id="2.30.30.40">
    <property type="entry name" value="SH3 Domains"/>
    <property type="match status" value="1"/>
</dbReference>
<dbReference type="InterPro" id="IPR043161">
    <property type="entry name" value="DOCK_C_lobe_A"/>
</dbReference>
<evidence type="ECO:0000256" key="2">
    <source>
        <dbReference type="ARBA" id="ARBA00022443"/>
    </source>
</evidence>
<feature type="compositionally biased region" description="Polar residues" evidence="8">
    <location>
        <begin position="1717"/>
        <end position="1730"/>
    </location>
</feature>